<evidence type="ECO:0000313" key="1">
    <source>
        <dbReference type="EMBL" id="RPB20875.1"/>
    </source>
</evidence>
<evidence type="ECO:0000313" key="2">
    <source>
        <dbReference type="Proteomes" id="UP000267821"/>
    </source>
</evidence>
<dbReference type="Proteomes" id="UP000267821">
    <property type="component" value="Unassembled WGS sequence"/>
</dbReference>
<dbReference type="InParanoid" id="A0A3N4LSA6"/>
<name>A0A3N4LSA6_9PEZI</name>
<keyword evidence="2" id="KW-1185">Reference proteome</keyword>
<dbReference type="EMBL" id="ML121566">
    <property type="protein sequence ID" value="RPB20875.1"/>
    <property type="molecule type" value="Genomic_DNA"/>
</dbReference>
<proteinExistence type="predicted"/>
<dbReference type="AlphaFoldDB" id="A0A3N4LSA6"/>
<protein>
    <submittedName>
        <fullName evidence="1">Uncharacterized protein</fullName>
    </submittedName>
</protein>
<reference evidence="1 2" key="1">
    <citation type="journal article" date="2018" name="Nat. Ecol. Evol.">
        <title>Pezizomycetes genomes reveal the molecular basis of ectomycorrhizal truffle lifestyle.</title>
        <authorList>
            <person name="Murat C."/>
            <person name="Payen T."/>
            <person name="Noel B."/>
            <person name="Kuo A."/>
            <person name="Morin E."/>
            <person name="Chen J."/>
            <person name="Kohler A."/>
            <person name="Krizsan K."/>
            <person name="Balestrini R."/>
            <person name="Da Silva C."/>
            <person name="Montanini B."/>
            <person name="Hainaut M."/>
            <person name="Levati E."/>
            <person name="Barry K.W."/>
            <person name="Belfiori B."/>
            <person name="Cichocki N."/>
            <person name="Clum A."/>
            <person name="Dockter R.B."/>
            <person name="Fauchery L."/>
            <person name="Guy J."/>
            <person name="Iotti M."/>
            <person name="Le Tacon F."/>
            <person name="Lindquist E.A."/>
            <person name="Lipzen A."/>
            <person name="Malagnac F."/>
            <person name="Mello A."/>
            <person name="Molinier V."/>
            <person name="Miyauchi S."/>
            <person name="Poulain J."/>
            <person name="Riccioni C."/>
            <person name="Rubini A."/>
            <person name="Sitrit Y."/>
            <person name="Splivallo R."/>
            <person name="Traeger S."/>
            <person name="Wang M."/>
            <person name="Zifcakova L."/>
            <person name="Wipf D."/>
            <person name="Zambonelli A."/>
            <person name="Paolocci F."/>
            <person name="Nowrousian M."/>
            <person name="Ottonello S."/>
            <person name="Baldrian P."/>
            <person name="Spatafora J.W."/>
            <person name="Henrissat B."/>
            <person name="Nagy L.G."/>
            <person name="Aury J.M."/>
            <person name="Wincker P."/>
            <person name="Grigoriev I.V."/>
            <person name="Bonfante P."/>
            <person name="Martin F.M."/>
        </authorList>
    </citation>
    <scope>NUCLEOTIDE SEQUENCE [LARGE SCALE GENOMIC DNA]</scope>
    <source>
        <strain evidence="1 2">ATCC MYA-4762</strain>
    </source>
</reference>
<accession>A0A3N4LSA6</accession>
<organism evidence="1 2">
    <name type="scientific">Terfezia boudieri ATCC MYA-4762</name>
    <dbReference type="NCBI Taxonomy" id="1051890"/>
    <lineage>
        <taxon>Eukaryota</taxon>
        <taxon>Fungi</taxon>
        <taxon>Dikarya</taxon>
        <taxon>Ascomycota</taxon>
        <taxon>Pezizomycotina</taxon>
        <taxon>Pezizomycetes</taxon>
        <taxon>Pezizales</taxon>
        <taxon>Pezizaceae</taxon>
        <taxon>Terfezia</taxon>
    </lineage>
</organism>
<gene>
    <name evidence="1" type="ORF">L211DRAFT_487763</name>
</gene>
<sequence length="62" mass="6951">MASVPYIPTSDPTDGERAQLYRYHLANKLLNQQELVQYEASGRDIMDLVGVSCIYSRTSLTA</sequence>